<protein>
    <submittedName>
        <fullName evidence="2">PIN domain nuclease</fullName>
    </submittedName>
</protein>
<proteinExistence type="predicted"/>
<dbReference type="OrthoDB" id="9798990at2"/>
<accession>A0A2T2YGF7</accession>
<comment type="caution">
    <text evidence="2">The sequence shown here is derived from an EMBL/GenBank/DDBJ whole genome shotgun (WGS) entry which is preliminary data.</text>
</comment>
<evidence type="ECO:0000313" key="3">
    <source>
        <dbReference type="Proteomes" id="UP000240357"/>
    </source>
</evidence>
<dbReference type="CDD" id="cd09872">
    <property type="entry name" value="PIN_Sll0205-like"/>
    <property type="match status" value="1"/>
</dbReference>
<dbReference type="Gene3D" id="3.40.50.1010">
    <property type="entry name" value="5'-nuclease"/>
    <property type="match status" value="1"/>
</dbReference>
<dbReference type="AlphaFoldDB" id="A0A2T2YGF7"/>
<dbReference type="SUPFAM" id="SSF88723">
    <property type="entry name" value="PIN domain-like"/>
    <property type="match status" value="1"/>
</dbReference>
<dbReference type="Proteomes" id="UP000240357">
    <property type="component" value="Unassembled WGS sequence"/>
</dbReference>
<dbReference type="RefSeq" id="WP_106930420.1">
    <property type="nucleotide sequence ID" value="NZ_PYFT01000001.1"/>
</dbReference>
<name>A0A2T2YGF7_9BACT</name>
<keyword evidence="3" id="KW-1185">Reference proteome</keyword>
<dbReference type="InterPro" id="IPR002716">
    <property type="entry name" value="PIN_dom"/>
</dbReference>
<dbReference type="InterPro" id="IPR029060">
    <property type="entry name" value="PIN-like_dom_sf"/>
</dbReference>
<reference evidence="2 3" key="1">
    <citation type="submission" date="2018-03" db="EMBL/GenBank/DDBJ databases">
        <title>Adhaeribacter sp. HMF7605 Genome sequencing and assembly.</title>
        <authorList>
            <person name="Kang H."/>
            <person name="Kang J."/>
            <person name="Cha I."/>
            <person name="Kim H."/>
            <person name="Joh K."/>
        </authorList>
    </citation>
    <scope>NUCLEOTIDE SEQUENCE [LARGE SCALE GENOMIC DNA]</scope>
    <source>
        <strain evidence="2 3">HMF7605</strain>
    </source>
</reference>
<dbReference type="EMBL" id="PYFT01000001">
    <property type="protein sequence ID" value="PSR54606.1"/>
    <property type="molecule type" value="Genomic_DNA"/>
</dbReference>
<dbReference type="InterPro" id="IPR041705">
    <property type="entry name" value="PIN_Sll0205"/>
</dbReference>
<feature type="domain" description="PIN" evidence="1">
    <location>
        <begin position="3"/>
        <end position="122"/>
    </location>
</feature>
<evidence type="ECO:0000259" key="1">
    <source>
        <dbReference type="Pfam" id="PF01850"/>
    </source>
</evidence>
<sequence>MEYLLDTHTFIWFINGDNLLPENVKDQIKNIDNKCYISIAILWEIAVKVSLDKLELKADFNNIAEFLTANDIEVLPVTFEHLQKLLRLKYHHRDPFDRIIIAQGIADKLVILTKDENFKKYRVKITWK</sequence>
<dbReference type="PANTHER" id="PTHR36173:SF2">
    <property type="entry name" value="RIBONUCLEASE VAPC16"/>
    <property type="match status" value="1"/>
</dbReference>
<gene>
    <name evidence="2" type="ORF">AHMF7605_14365</name>
</gene>
<dbReference type="PANTHER" id="PTHR36173">
    <property type="entry name" value="RIBONUCLEASE VAPC16-RELATED"/>
    <property type="match status" value="1"/>
</dbReference>
<evidence type="ECO:0000313" key="2">
    <source>
        <dbReference type="EMBL" id="PSR54606.1"/>
    </source>
</evidence>
<dbReference type="Pfam" id="PF01850">
    <property type="entry name" value="PIN"/>
    <property type="match status" value="1"/>
</dbReference>
<organism evidence="2 3">
    <name type="scientific">Adhaeribacter arboris</name>
    <dbReference type="NCBI Taxonomy" id="2072846"/>
    <lineage>
        <taxon>Bacteria</taxon>
        <taxon>Pseudomonadati</taxon>
        <taxon>Bacteroidota</taxon>
        <taxon>Cytophagia</taxon>
        <taxon>Cytophagales</taxon>
        <taxon>Hymenobacteraceae</taxon>
        <taxon>Adhaeribacter</taxon>
    </lineage>
</organism>
<dbReference type="InterPro" id="IPR052919">
    <property type="entry name" value="TA_system_RNase"/>
</dbReference>